<dbReference type="AlphaFoldDB" id="A0A225UMY1"/>
<proteinExistence type="predicted"/>
<feature type="non-terminal residue" evidence="2">
    <location>
        <position position="1"/>
    </location>
</feature>
<name>A0A225UMY1_9STRA</name>
<evidence type="ECO:0000313" key="3">
    <source>
        <dbReference type="Proteomes" id="UP000198211"/>
    </source>
</evidence>
<accession>A0A225UMY1</accession>
<reference evidence="3" key="1">
    <citation type="submission" date="2017-03" db="EMBL/GenBank/DDBJ databases">
        <title>Phytopthora megakarya and P. palmivora, two closely related causual agents of cacao black pod achieved similar genome size and gene model numbers by different mechanisms.</title>
        <authorList>
            <person name="Ali S."/>
            <person name="Shao J."/>
            <person name="Larry D.J."/>
            <person name="Kronmiller B."/>
            <person name="Shen D."/>
            <person name="Strem M.D."/>
            <person name="Melnick R.L."/>
            <person name="Guiltinan M.J."/>
            <person name="Tyler B.M."/>
            <person name="Meinhardt L.W."/>
            <person name="Bailey B.A."/>
        </authorList>
    </citation>
    <scope>NUCLEOTIDE SEQUENCE [LARGE SCALE GENOMIC DNA]</scope>
    <source>
        <strain evidence="3">zdho120</strain>
    </source>
</reference>
<sequence>SFRPSRAQLEVHNAITSPSYIGKDADIFMDHSRTSDATKFLAHPAITSRLYDFQFGVCELSILHFPRFDLHSQLNRTRAKTINMKNFSPKVELPDLPSHPTYGDLTECLAVLNSFAKAFLNIETCDLVAAAKEFVEQLDDFSPWSSSEVHILAFWFSNVFGAYRRAVVHDIRTGESTRTLVKFRFHMQDIELSGLLFKAARSRQQQSSRPVNGDSNTTSLRVVPRQEALFGSMSTQSGPGKRRRDKKVPEEVSAQVPRKSGRQLCLRYASIQGCPSKTKDRCIQNYLAHFEPLSIPAIVENYIRDHYGGVRIPPSNQ</sequence>
<protein>
    <submittedName>
        <fullName evidence="2">Uncharacterized protein</fullName>
    </submittedName>
</protein>
<dbReference type="OrthoDB" id="126298at2759"/>
<evidence type="ECO:0000256" key="1">
    <source>
        <dbReference type="SAM" id="MobiDB-lite"/>
    </source>
</evidence>
<dbReference type="Proteomes" id="UP000198211">
    <property type="component" value="Unassembled WGS sequence"/>
</dbReference>
<organism evidence="2 3">
    <name type="scientific">Phytophthora megakarya</name>
    <dbReference type="NCBI Taxonomy" id="4795"/>
    <lineage>
        <taxon>Eukaryota</taxon>
        <taxon>Sar</taxon>
        <taxon>Stramenopiles</taxon>
        <taxon>Oomycota</taxon>
        <taxon>Peronosporomycetes</taxon>
        <taxon>Peronosporales</taxon>
        <taxon>Peronosporaceae</taxon>
        <taxon>Phytophthora</taxon>
    </lineage>
</organism>
<dbReference type="EMBL" id="NBNE01014120">
    <property type="protein sequence ID" value="OWY94597.1"/>
    <property type="molecule type" value="Genomic_DNA"/>
</dbReference>
<evidence type="ECO:0000313" key="2">
    <source>
        <dbReference type="EMBL" id="OWY94597.1"/>
    </source>
</evidence>
<comment type="caution">
    <text evidence="2">The sequence shown here is derived from an EMBL/GenBank/DDBJ whole genome shotgun (WGS) entry which is preliminary data.</text>
</comment>
<feature type="region of interest" description="Disordered" evidence="1">
    <location>
        <begin position="231"/>
        <end position="254"/>
    </location>
</feature>
<keyword evidence="3" id="KW-1185">Reference proteome</keyword>
<gene>
    <name evidence="2" type="ORF">PHMEG_00035623</name>
</gene>